<evidence type="ECO:0000313" key="2">
    <source>
        <dbReference type="Proteomes" id="UP000785679"/>
    </source>
</evidence>
<organism evidence="1 2">
    <name type="scientific">Halteria grandinella</name>
    <dbReference type="NCBI Taxonomy" id="5974"/>
    <lineage>
        <taxon>Eukaryota</taxon>
        <taxon>Sar</taxon>
        <taxon>Alveolata</taxon>
        <taxon>Ciliophora</taxon>
        <taxon>Intramacronucleata</taxon>
        <taxon>Spirotrichea</taxon>
        <taxon>Stichotrichia</taxon>
        <taxon>Sporadotrichida</taxon>
        <taxon>Halteriidae</taxon>
        <taxon>Halteria</taxon>
    </lineage>
</organism>
<protein>
    <submittedName>
        <fullName evidence="1">Uncharacterized protein</fullName>
    </submittedName>
</protein>
<keyword evidence="2" id="KW-1185">Reference proteome</keyword>
<dbReference type="AlphaFoldDB" id="A0A8J8NVX3"/>
<accession>A0A8J8NVX3</accession>
<dbReference type="Proteomes" id="UP000785679">
    <property type="component" value="Unassembled WGS sequence"/>
</dbReference>
<proteinExistence type="predicted"/>
<gene>
    <name evidence="1" type="ORF">FGO68_gene6007</name>
</gene>
<comment type="caution">
    <text evidence="1">The sequence shown here is derived from an EMBL/GenBank/DDBJ whole genome shotgun (WGS) entry which is preliminary data.</text>
</comment>
<name>A0A8J8NVX3_HALGN</name>
<dbReference type="EMBL" id="RRYP01004523">
    <property type="protein sequence ID" value="TNV82801.1"/>
    <property type="molecule type" value="Genomic_DNA"/>
</dbReference>
<reference evidence="1" key="1">
    <citation type="submission" date="2019-06" db="EMBL/GenBank/DDBJ databases">
        <authorList>
            <person name="Zheng W."/>
        </authorList>
    </citation>
    <scope>NUCLEOTIDE SEQUENCE</scope>
    <source>
        <strain evidence="1">QDHG01</strain>
    </source>
</reference>
<sequence length="215" mass="23925">MKKGTIIFGQDKGHLHSIQGEQVLSAAKLPQDIMDMCLIKEEKWLACACGHKGGLSIINENLIVQKSYLQSKSLVAVSYFKENKLLVQHSLLILFDYNLGQQICQFNIHTTPFNLIPIAGSNFSGRGKVFTNEPPQNSAQEISQFILQSEKKLTLLTIEEQASGFECQVVTIAGKSGGHLRQGLFVEKKQNEIVISTSDRKGSIRSFLQYKLNIA</sequence>
<evidence type="ECO:0000313" key="1">
    <source>
        <dbReference type="EMBL" id="TNV82801.1"/>
    </source>
</evidence>